<evidence type="ECO:0000313" key="5">
    <source>
        <dbReference type="Proteomes" id="UP000295797"/>
    </source>
</evidence>
<dbReference type="SUPFAM" id="SSF103088">
    <property type="entry name" value="OmpA-like"/>
    <property type="match status" value="1"/>
</dbReference>
<evidence type="ECO:0000313" key="4">
    <source>
        <dbReference type="EMBL" id="QBX40232.1"/>
    </source>
</evidence>
<feature type="compositionally biased region" description="Low complexity" evidence="2">
    <location>
        <begin position="347"/>
        <end position="364"/>
    </location>
</feature>
<evidence type="ECO:0000259" key="3">
    <source>
        <dbReference type="PROSITE" id="PS51123"/>
    </source>
</evidence>
<feature type="compositionally biased region" description="Low complexity" evidence="2">
    <location>
        <begin position="318"/>
        <end position="330"/>
    </location>
</feature>
<reference evidence="4 5" key="1">
    <citation type="submission" date="2019-03" db="EMBL/GenBank/DDBJ databases">
        <title>Complete genome sequence of the plant growth promoting strain Pseudomonas fluorescens LBUM677.</title>
        <authorList>
            <person name="Novinscak A."/>
            <person name="Joly D."/>
            <person name="Filion M."/>
        </authorList>
    </citation>
    <scope>NUCLEOTIDE SEQUENCE [LARGE SCALE GENOMIC DNA]</scope>
    <source>
        <strain evidence="4 5">LBUM677</strain>
    </source>
</reference>
<dbReference type="PROSITE" id="PS51123">
    <property type="entry name" value="OMPA_2"/>
    <property type="match status" value="1"/>
</dbReference>
<dbReference type="CDD" id="cd07185">
    <property type="entry name" value="OmpA_C-like"/>
    <property type="match status" value="1"/>
</dbReference>
<dbReference type="RefSeq" id="WP_135295098.1">
    <property type="nucleotide sequence ID" value="NZ_CP038438.1"/>
</dbReference>
<feature type="region of interest" description="Disordered" evidence="2">
    <location>
        <begin position="318"/>
        <end position="378"/>
    </location>
</feature>
<feature type="domain" description="OmpA-like" evidence="3">
    <location>
        <begin position="164"/>
        <end position="282"/>
    </location>
</feature>
<feature type="compositionally biased region" description="Basic residues" evidence="2">
    <location>
        <begin position="331"/>
        <end position="346"/>
    </location>
</feature>
<gene>
    <name evidence="4" type="ORF">E4T63_06360</name>
</gene>
<dbReference type="InterPro" id="IPR050330">
    <property type="entry name" value="Bact_OuterMem_StrucFunc"/>
</dbReference>
<organism evidence="4 5">
    <name type="scientific">Pseudomonas fluorescens</name>
    <dbReference type="NCBI Taxonomy" id="294"/>
    <lineage>
        <taxon>Bacteria</taxon>
        <taxon>Pseudomonadati</taxon>
        <taxon>Pseudomonadota</taxon>
        <taxon>Gammaproteobacteria</taxon>
        <taxon>Pseudomonadales</taxon>
        <taxon>Pseudomonadaceae</taxon>
        <taxon>Pseudomonas</taxon>
    </lineage>
</organism>
<evidence type="ECO:0000256" key="2">
    <source>
        <dbReference type="SAM" id="MobiDB-lite"/>
    </source>
</evidence>
<keyword evidence="1" id="KW-0472">Membrane</keyword>
<dbReference type="InterPro" id="IPR006665">
    <property type="entry name" value="OmpA-like"/>
</dbReference>
<protein>
    <submittedName>
        <fullName evidence="4">OmpA family protein</fullName>
    </submittedName>
</protein>
<feature type="compositionally biased region" description="Pro residues" evidence="2">
    <location>
        <begin position="46"/>
        <end position="58"/>
    </location>
</feature>
<sequence>MSSKKTLALALCVAITGCAQTPKNDADGGSWWPFGSSDKVAAKEPAPAPAPAAAPAPLKPAATAPVAKTESSSHWYWPFGGSDDAAAKAEVKPEVKPEAKPAVVAKADADTGTKWWWPFGGKDQSTAKVVPMPDPKVTQAWLDDYEPRLRAAIKDSNLQLERRDNVLVVIAPVEGSFNPKRPAMLLPVTLSPFTNVAKILEADPKTAVLVLGHSDNTGAAPANVKLSQERAQSVAAIFRLSGLQRDRLMLRGMGGDAPRAANDSAEGRALNRRVELLVTPQNTMVALLSKYNMPAPAPTTMLAAQDVKPAAKPVTPAPAAAKAAVPASKKAPAKKAAAKAPAKKAATKAPAKAPAKKTAPAKAATADKKVAATDTAKQ</sequence>
<dbReference type="PANTHER" id="PTHR30329">
    <property type="entry name" value="STATOR ELEMENT OF FLAGELLAR MOTOR COMPLEX"/>
    <property type="match status" value="1"/>
</dbReference>
<name>A0AAP8YYW2_PSEFL</name>
<dbReference type="PANTHER" id="PTHR30329:SF20">
    <property type="entry name" value="EXPORTED PROTEIN"/>
    <property type="match status" value="1"/>
</dbReference>
<dbReference type="GO" id="GO:0016020">
    <property type="term" value="C:membrane"/>
    <property type="evidence" value="ECO:0007669"/>
    <property type="project" value="UniProtKB-UniRule"/>
</dbReference>
<dbReference type="PROSITE" id="PS51257">
    <property type="entry name" value="PROKAR_LIPOPROTEIN"/>
    <property type="match status" value="1"/>
</dbReference>
<dbReference type="Proteomes" id="UP000295797">
    <property type="component" value="Chromosome"/>
</dbReference>
<dbReference type="Gene3D" id="3.30.1330.60">
    <property type="entry name" value="OmpA-like domain"/>
    <property type="match status" value="1"/>
</dbReference>
<accession>A0AAP8YYW2</accession>
<proteinExistence type="predicted"/>
<dbReference type="InterPro" id="IPR036737">
    <property type="entry name" value="OmpA-like_sf"/>
</dbReference>
<dbReference type="EMBL" id="CP038438">
    <property type="protein sequence ID" value="QBX40232.1"/>
    <property type="molecule type" value="Genomic_DNA"/>
</dbReference>
<dbReference type="AlphaFoldDB" id="A0AAP8YYW2"/>
<evidence type="ECO:0000256" key="1">
    <source>
        <dbReference type="PROSITE-ProRule" id="PRU00473"/>
    </source>
</evidence>
<feature type="region of interest" description="Disordered" evidence="2">
    <location>
        <begin position="22"/>
        <end position="64"/>
    </location>
</feature>
<feature type="compositionally biased region" description="Basic and acidic residues" evidence="2">
    <location>
        <begin position="365"/>
        <end position="378"/>
    </location>
</feature>
<dbReference type="Pfam" id="PF00691">
    <property type="entry name" value="OmpA"/>
    <property type="match status" value="1"/>
</dbReference>